<protein>
    <submittedName>
        <fullName evidence="6">C40 family peptidase</fullName>
    </submittedName>
</protein>
<dbReference type="PROSITE" id="PS51257">
    <property type="entry name" value="PROKAR_LIPOPROTEIN"/>
    <property type="match status" value="1"/>
</dbReference>
<dbReference type="Pfam" id="PF00877">
    <property type="entry name" value="NLPC_P60"/>
    <property type="match status" value="1"/>
</dbReference>
<reference evidence="7" key="1">
    <citation type="journal article" date="2019" name="Int. J. Syst. Evol. Microbiol.">
        <title>The Global Catalogue of Microorganisms (GCM) 10K type strain sequencing project: providing services to taxonomists for standard genome sequencing and annotation.</title>
        <authorList>
            <consortium name="The Broad Institute Genomics Platform"/>
            <consortium name="The Broad Institute Genome Sequencing Center for Infectious Disease"/>
            <person name="Wu L."/>
            <person name="Ma J."/>
        </authorList>
    </citation>
    <scope>NUCLEOTIDE SEQUENCE [LARGE SCALE GENOMIC DNA]</scope>
    <source>
        <strain evidence="7">CCUG 62952</strain>
    </source>
</reference>
<comment type="similarity">
    <text evidence="1">Belongs to the peptidase C40 family.</text>
</comment>
<gene>
    <name evidence="6" type="ORF">ACFQ1M_11595</name>
</gene>
<dbReference type="Gene3D" id="3.90.1720.10">
    <property type="entry name" value="endopeptidase domain like (from Nostoc punctiforme)"/>
    <property type="match status" value="1"/>
</dbReference>
<comment type="caution">
    <text evidence="6">The sequence shown here is derived from an EMBL/GenBank/DDBJ whole genome shotgun (WGS) entry which is preliminary data.</text>
</comment>
<evidence type="ECO:0000259" key="5">
    <source>
        <dbReference type="PROSITE" id="PS51935"/>
    </source>
</evidence>
<dbReference type="Proteomes" id="UP001596978">
    <property type="component" value="Unassembled WGS sequence"/>
</dbReference>
<sequence length="209" mass="23801">MNTIFKPAILFIIIVALASCGGSKKALTEALEQQRRDSIALAKKNKIHPIQKKYASILNVRPEKISNIKLFEFIDGWMNTPYKLGGEDKSGIDCSFFVQYIYHDVYDVLIERTAEKQFNAPDTDRFKGQKYLRQGDLIFFNPQGSEFAPITHVGFYLGNNKFVHSTARRETTGPGVKISNLKDPYWQRLFVSAGRKPLKPEVLNSKLEP</sequence>
<dbReference type="PANTHER" id="PTHR47053:SF1">
    <property type="entry name" value="MUREIN DD-ENDOPEPTIDASE MEPH-RELATED"/>
    <property type="match status" value="1"/>
</dbReference>
<evidence type="ECO:0000256" key="3">
    <source>
        <dbReference type="ARBA" id="ARBA00022801"/>
    </source>
</evidence>
<dbReference type="InterPro" id="IPR051202">
    <property type="entry name" value="Peptidase_C40"/>
</dbReference>
<accession>A0ABW3D161</accession>
<evidence type="ECO:0000256" key="1">
    <source>
        <dbReference type="ARBA" id="ARBA00007074"/>
    </source>
</evidence>
<dbReference type="PANTHER" id="PTHR47053">
    <property type="entry name" value="MUREIN DD-ENDOPEPTIDASE MEPH-RELATED"/>
    <property type="match status" value="1"/>
</dbReference>
<organism evidence="6 7">
    <name type="scientific">Sungkyunkwania multivorans</name>
    <dbReference type="NCBI Taxonomy" id="1173618"/>
    <lineage>
        <taxon>Bacteria</taxon>
        <taxon>Pseudomonadati</taxon>
        <taxon>Bacteroidota</taxon>
        <taxon>Flavobacteriia</taxon>
        <taxon>Flavobacteriales</taxon>
        <taxon>Flavobacteriaceae</taxon>
        <taxon>Sungkyunkwania</taxon>
    </lineage>
</organism>
<dbReference type="SUPFAM" id="SSF54001">
    <property type="entry name" value="Cysteine proteinases"/>
    <property type="match status" value="1"/>
</dbReference>
<keyword evidence="3" id="KW-0378">Hydrolase</keyword>
<name>A0ABW3D161_9FLAO</name>
<dbReference type="PROSITE" id="PS51935">
    <property type="entry name" value="NLPC_P60"/>
    <property type="match status" value="1"/>
</dbReference>
<dbReference type="InterPro" id="IPR000064">
    <property type="entry name" value="NLP_P60_dom"/>
</dbReference>
<keyword evidence="4" id="KW-0788">Thiol protease</keyword>
<dbReference type="RefSeq" id="WP_386408364.1">
    <property type="nucleotide sequence ID" value="NZ_JBHTJH010000017.1"/>
</dbReference>
<evidence type="ECO:0000313" key="7">
    <source>
        <dbReference type="Proteomes" id="UP001596978"/>
    </source>
</evidence>
<proteinExistence type="inferred from homology"/>
<dbReference type="EMBL" id="JBHTJH010000017">
    <property type="protein sequence ID" value="MFD0862847.1"/>
    <property type="molecule type" value="Genomic_DNA"/>
</dbReference>
<evidence type="ECO:0000256" key="4">
    <source>
        <dbReference type="ARBA" id="ARBA00022807"/>
    </source>
</evidence>
<evidence type="ECO:0000256" key="2">
    <source>
        <dbReference type="ARBA" id="ARBA00022670"/>
    </source>
</evidence>
<keyword evidence="7" id="KW-1185">Reference proteome</keyword>
<dbReference type="InterPro" id="IPR038765">
    <property type="entry name" value="Papain-like_cys_pep_sf"/>
</dbReference>
<evidence type="ECO:0000313" key="6">
    <source>
        <dbReference type="EMBL" id="MFD0862847.1"/>
    </source>
</evidence>
<keyword evidence="2" id="KW-0645">Protease</keyword>
<feature type="domain" description="NlpC/P60" evidence="5">
    <location>
        <begin position="64"/>
        <end position="197"/>
    </location>
</feature>